<evidence type="ECO:0000256" key="14">
    <source>
        <dbReference type="RuleBase" id="RU365103"/>
    </source>
</evidence>
<evidence type="ECO:0000256" key="12">
    <source>
        <dbReference type="PIRSR" id="PIRSR639901-1"/>
    </source>
</evidence>
<organism evidence="16 17">
    <name type="scientific">Candidatus Erwinia haradaeae</name>
    <dbReference type="NCBI Taxonomy" id="1922217"/>
    <lineage>
        <taxon>Bacteria</taxon>
        <taxon>Pseudomonadati</taxon>
        <taxon>Pseudomonadota</taxon>
        <taxon>Gammaproteobacteria</taxon>
        <taxon>Enterobacterales</taxon>
        <taxon>Erwiniaceae</taxon>
        <taxon>Erwinia</taxon>
    </lineage>
</organism>
<evidence type="ECO:0000256" key="3">
    <source>
        <dbReference type="ARBA" id="ARBA00006380"/>
    </source>
</evidence>
<evidence type="ECO:0000256" key="5">
    <source>
        <dbReference type="ARBA" id="ARBA00022679"/>
    </source>
</evidence>
<comment type="pathway">
    <text evidence="11">Glycolipid biosynthesis; KDO(2)-lipid A biosynthesis; KDO(2)-lipid A from CMP-3-deoxy-D-manno-octulosonate and lipid IV(A): step 2/4.</text>
</comment>
<proteinExistence type="inferred from homology"/>
<dbReference type="Gene3D" id="3.40.50.2000">
    <property type="entry name" value="Glycogen Phosphorylase B"/>
    <property type="match status" value="1"/>
</dbReference>
<dbReference type="FunFam" id="3.40.50.11720:FF:000001">
    <property type="entry name" value="3-deoxy-D-manno-octulosonic acid transferase"/>
    <property type="match status" value="1"/>
</dbReference>
<dbReference type="EMBL" id="LR217737">
    <property type="protein sequence ID" value="VFP87517.1"/>
    <property type="molecule type" value="Genomic_DNA"/>
</dbReference>
<dbReference type="GO" id="GO:0009245">
    <property type="term" value="P:lipid A biosynthetic process"/>
    <property type="evidence" value="ECO:0007669"/>
    <property type="project" value="TreeGrafter"/>
</dbReference>
<accession>A0A803GCE9</accession>
<gene>
    <name evidence="16" type="primary">waaA</name>
    <name evidence="16" type="ORF">ERCIPICE3303_156</name>
</gene>
<comment type="similarity">
    <text evidence="3">Belongs to the glycosyltransferase group 1 family. Glycosyltransferase 30 subfamily.</text>
</comment>
<evidence type="ECO:0000256" key="6">
    <source>
        <dbReference type="ARBA" id="ARBA00022968"/>
    </source>
</evidence>
<dbReference type="RefSeq" id="WP_157991280.1">
    <property type="nucleotide sequence ID" value="NZ_LR217737.1"/>
</dbReference>
<dbReference type="GO" id="GO:0043842">
    <property type="term" value="F:Kdo transferase activity"/>
    <property type="evidence" value="ECO:0007669"/>
    <property type="project" value="UniProtKB-EC"/>
</dbReference>
<evidence type="ECO:0000256" key="9">
    <source>
        <dbReference type="ARBA" id="ARBA00059802"/>
    </source>
</evidence>
<protein>
    <recommendedName>
        <fullName evidence="4 14">3-deoxy-D-manno-octulosonic acid transferase</fullName>
        <shortName evidence="14">Kdo transferase</shortName>
        <ecNumber evidence="14">2.4.99.12</ecNumber>
    </recommendedName>
    <alternativeName>
        <fullName evidence="14">Lipid IV(A) 3-deoxy-D-manno-octulosonic acid transferase</fullName>
    </alternativeName>
</protein>
<dbReference type="PANTHER" id="PTHR42755:SF1">
    <property type="entry name" value="3-DEOXY-D-MANNO-OCTULOSONIC ACID TRANSFERASE, MITOCHONDRIAL-RELATED"/>
    <property type="match status" value="1"/>
</dbReference>
<dbReference type="PANTHER" id="PTHR42755">
    <property type="entry name" value="3-DEOXY-MANNO-OCTULOSONATE CYTIDYLYLTRANSFERASE"/>
    <property type="match status" value="1"/>
</dbReference>
<comment type="catalytic activity">
    <reaction evidence="8 14">
        <text>lipid IVA (E. coli) + CMP-3-deoxy-beta-D-manno-octulosonate = alpha-Kdo-(2-&gt;6)-lipid IVA (E. coli) + CMP + H(+)</text>
        <dbReference type="Rhea" id="RHEA:28066"/>
        <dbReference type="ChEBI" id="CHEBI:15378"/>
        <dbReference type="ChEBI" id="CHEBI:58603"/>
        <dbReference type="ChEBI" id="CHEBI:60364"/>
        <dbReference type="ChEBI" id="CHEBI:60377"/>
        <dbReference type="ChEBI" id="CHEBI:85987"/>
        <dbReference type="EC" id="2.4.99.12"/>
    </reaction>
</comment>
<evidence type="ECO:0000313" key="17">
    <source>
        <dbReference type="Proteomes" id="UP000294289"/>
    </source>
</evidence>
<dbReference type="FunFam" id="3.40.50.2000:FF:000032">
    <property type="entry name" value="3-deoxy-D-manno-octulosonic acid transferase"/>
    <property type="match status" value="1"/>
</dbReference>
<comment type="pathway">
    <text evidence="2 14">Bacterial outer membrane biogenesis; LPS core biosynthesis.</text>
</comment>
<comment type="subcellular location">
    <subcellularLocation>
        <location evidence="1">Cell inner membrane</location>
        <topology evidence="1">Single-pass membrane protein</topology>
        <orientation evidence="1">Cytoplasmic side</orientation>
    </subcellularLocation>
    <subcellularLocation>
        <location evidence="14">Cell membrane</location>
    </subcellularLocation>
</comment>
<sequence>MLVLYTILLYLLQPVIWFRLWYLGYTNPTYRQRWTERYGFFIQKIQPNGIHLHAVSVGETLAAIPLITALHYDYPDIPIILTTMTPTGSDLAKTIVDHGIYHVYLPYDLPGSMRRFLKKTRPKLVIIMETELWPNMINLLHSQNIPLIIANARLSERSARSYQKISIFMKPLFQTITLIAAQNKEDSARFIKLGVKQSNIVITGNLKFDIHITSEMTKNSKKLRRQWASSRPIWIATSTHHGEEKIILETHKKLLESFPNLLLILAPRHPSRCQTICCLTQKYGFNFILRSSCSTPSIKINVVIIDTIGELMLLYGIADLAFVGGSLVKHGGHNPLEPALHAIPVLMGPHTFNFKNICERIKQDNGLITVTNSNSLTKSITMLLLHKDLRIYYGAQAKNVLQNNQGARNRLLHILESFLPPKKNYYENTTKTICSHNYKKFS</sequence>
<reference evidence="16 17" key="1">
    <citation type="submission" date="2019-02" db="EMBL/GenBank/DDBJ databases">
        <authorList>
            <person name="Manzano-Marin A."/>
            <person name="Manzano-Marin A."/>
        </authorList>
    </citation>
    <scope>NUCLEOTIDE SEQUENCE [LARGE SCALE GENOMIC DNA]</scope>
    <source>
        <strain evidence="16 17">ErCipiceae</strain>
    </source>
</reference>
<feature type="domain" description="3-deoxy-D-manno-octulosonic-acid transferase N-terminal" evidence="15">
    <location>
        <begin position="32"/>
        <end position="210"/>
    </location>
</feature>
<keyword evidence="16" id="KW-0328">Glycosyltransferase</keyword>
<dbReference type="Pfam" id="PF04413">
    <property type="entry name" value="Glycos_transf_N"/>
    <property type="match status" value="1"/>
</dbReference>
<keyword evidence="6" id="KW-0735">Signal-anchor</keyword>
<dbReference type="InterPro" id="IPR038107">
    <property type="entry name" value="Glycos_transf_N_sf"/>
</dbReference>
<feature type="active site" description="Proton acceptor" evidence="12">
    <location>
        <position position="59"/>
    </location>
</feature>
<evidence type="ECO:0000256" key="10">
    <source>
        <dbReference type="ARBA" id="ARBA00060558"/>
    </source>
</evidence>
<dbReference type="AlphaFoldDB" id="A0A803GCE9"/>
<keyword evidence="14" id="KW-0448">Lipopolysaccharide biosynthesis</keyword>
<dbReference type="InterPro" id="IPR007507">
    <property type="entry name" value="Glycos_transf_N"/>
</dbReference>
<comment type="catalytic activity">
    <reaction evidence="7">
        <text>alpha-Kdo-(2-&gt;6)-lipid IVA (E. coli) + CMP-3-deoxy-beta-D-manno-octulosonate = alpha-Kdo-(2-&gt;4)-alpha-Kdo-(2-&gt;6)-lipid IVA (E. coli) + CMP + H(+)</text>
        <dbReference type="Rhea" id="RHEA:28062"/>
        <dbReference type="ChEBI" id="CHEBI:15378"/>
        <dbReference type="ChEBI" id="CHEBI:60364"/>
        <dbReference type="ChEBI" id="CHEBI:60365"/>
        <dbReference type="ChEBI" id="CHEBI:60377"/>
        <dbReference type="ChEBI" id="CHEBI:85987"/>
        <dbReference type="EC" id="2.4.99.13"/>
    </reaction>
</comment>
<dbReference type="Proteomes" id="UP000294289">
    <property type="component" value="Chromosome"/>
</dbReference>
<dbReference type="OrthoDB" id="9789797at2"/>
<comment type="function">
    <text evidence="9">Involved in lipopolysaccharide (LPS) biosynthesis. Catalyzes the transfer of two 3-deoxy-D-manno-octulosonate (Kdo) residues from CMP-Kdo to lipid IV(A), the tetraacyldisaccharide-1,4'-bisphosphate precursor of lipid A.</text>
</comment>
<evidence type="ECO:0000313" key="16">
    <source>
        <dbReference type="EMBL" id="VFP87517.1"/>
    </source>
</evidence>
<name>A0A803GCE9_9GAMM</name>
<dbReference type="SUPFAM" id="SSF53756">
    <property type="entry name" value="UDP-Glycosyltransferase/glycogen phosphorylase"/>
    <property type="match status" value="1"/>
</dbReference>
<dbReference type="EC" id="2.4.99.12" evidence="14"/>
<keyword evidence="6" id="KW-0812">Transmembrane</keyword>
<dbReference type="Gene3D" id="3.40.50.11720">
    <property type="entry name" value="3-Deoxy-D-manno-octulosonic-acid transferase, N-terminal domain"/>
    <property type="match status" value="1"/>
</dbReference>
<evidence type="ECO:0000256" key="4">
    <source>
        <dbReference type="ARBA" id="ARBA00019077"/>
    </source>
</evidence>
<evidence type="ECO:0000256" key="7">
    <source>
        <dbReference type="ARBA" id="ARBA00034401"/>
    </source>
</evidence>
<feature type="site" description="Transition state stabilizer" evidence="13">
    <location>
        <position position="129"/>
    </location>
</feature>
<dbReference type="InterPro" id="IPR039901">
    <property type="entry name" value="Kdotransferase"/>
</dbReference>
<dbReference type="NCBIfam" id="NF004388">
    <property type="entry name" value="PRK05749.1-4"/>
    <property type="match status" value="1"/>
</dbReference>
<evidence type="ECO:0000256" key="1">
    <source>
        <dbReference type="ARBA" id="ARBA00004388"/>
    </source>
</evidence>
<keyword evidence="14" id="KW-1003">Cell membrane</keyword>
<keyword evidence="5 14" id="KW-0808">Transferase</keyword>
<feature type="site" description="Transition state stabilizer" evidence="13">
    <location>
        <position position="207"/>
    </location>
</feature>
<dbReference type="GO" id="GO:0005886">
    <property type="term" value="C:plasma membrane"/>
    <property type="evidence" value="ECO:0007669"/>
    <property type="project" value="UniProtKB-SubCell"/>
</dbReference>
<comment type="pathway">
    <text evidence="10">Glycolipid biosynthesis; KDO(2)-lipid A biosynthesis; KDO(2)-lipid A from CMP-3-deoxy-D-manno-octulosonate and lipid IV(A): step 1/4.</text>
</comment>
<evidence type="ECO:0000256" key="8">
    <source>
        <dbReference type="ARBA" id="ARBA00049183"/>
    </source>
</evidence>
<evidence type="ECO:0000256" key="13">
    <source>
        <dbReference type="PIRSR" id="PIRSR639901-2"/>
    </source>
</evidence>
<keyword evidence="14" id="KW-0472">Membrane</keyword>
<dbReference type="GO" id="GO:0009244">
    <property type="term" value="P:lipopolysaccharide core region biosynthetic process"/>
    <property type="evidence" value="ECO:0007669"/>
    <property type="project" value="UniProtKB-UniRule"/>
</dbReference>
<evidence type="ECO:0000256" key="11">
    <source>
        <dbReference type="ARBA" id="ARBA00060660"/>
    </source>
</evidence>
<comment type="function">
    <text evidence="14">Involved in lipopolysaccharide (LPS) biosynthesis. Catalyzes the transfer of 3-deoxy-D-manno-octulosonate (Kdo) residue(s) from CMP-Kdo to lipid IV(A), the tetraacyldisaccharide-1,4'-bisphosphate precursor of lipid A.</text>
</comment>
<evidence type="ECO:0000259" key="15">
    <source>
        <dbReference type="Pfam" id="PF04413"/>
    </source>
</evidence>
<dbReference type="NCBIfam" id="NF004385">
    <property type="entry name" value="PRK05749.1-1"/>
    <property type="match status" value="1"/>
</dbReference>
<evidence type="ECO:0000256" key="2">
    <source>
        <dbReference type="ARBA" id="ARBA00004713"/>
    </source>
</evidence>
<dbReference type="UniPathway" id="UPA00958"/>